<gene>
    <name evidence="2" type="ORF">KXQ929_LOCUS32353</name>
    <name evidence="3" type="ORF">OKA104_LOCUS50857</name>
</gene>
<accession>A0A820NLM4</accession>
<evidence type="ECO:0000313" key="2">
    <source>
        <dbReference type="EMBL" id="CAF4064531.1"/>
    </source>
</evidence>
<dbReference type="Proteomes" id="UP000663868">
    <property type="component" value="Unassembled WGS sequence"/>
</dbReference>
<keyword evidence="1" id="KW-0472">Membrane</keyword>
<dbReference type="EMBL" id="CAJOBB010003903">
    <property type="protein sequence ID" value="CAF4064531.1"/>
    <property type="molecule type" value="Genomic_DNA"/>
</dbReference>
<name>A0A820NLM4_9BILA</name>
<feature type="transmembrane region" description="Helical" evidence="1">
    <location>
        <begin position="58"/>
        <end position="78"/>
    </location>
</feature>
<evidence type="ECO:0000313" key="4">
    <source>
        <dbReference type="Proteomes" id="UP000663881"/>
    </source>
</evidence>
<evidence type="ECO:0000313" key="3">
    <source>
        <dbReference type="EMBL" id="CAF4390689.1"/>
    </source>
</evidence>
<feature type="transmembrane region" description="Helical" evidence="1">
    <location>
        <begin position="90"/>
        <end position="110"/>
    </location>
</feature>
<sequence>MPISYSIHYPIKDIFSDFVPQEINKIIFNVKNTCSILCLPVSLQCFLDHAFFMILKDFLFSIVRVLFFIVMIPIYLLYSLCGSNQVVSMINLCSIVGVGISLSTFIYGLIK</sequence>
<keyword evidence="1" id="KW-0812">Transmembrane</keyword>
<evidence type="ECO:0000256" key="1">
    <source>
        <dbReference type="SAM" id="Phobius"/>
    </source>
</evidence>
<reference evidence="3" key="1">
    <citation type="submission" date="2021-02" db="EMBL/GenBank/DDBJ databases">
        <authorList>
            <person name="Nowell W R."/>
        </authorList>
    </citation>
    <scope>NUCLEOTIDE SEQUENCE</scope>
</reference>
<dbReference type="EMBL" id="CAJOAY010026442">
    <property type="protein sequence ID" value="CAF4390689.1"/>
    <property type="molecule type" value="Genomic_DNA"/>
</dbReference>
<dbReference type="AlphaFoldDB" id="A0A820NLM4"/>
<organism evidence="3 4">
    <name type="scientific">Adineta steineri</name>
    <dbReference type="NCBI Taxonomy" id="433720"/>
    <lineage>
        <taxon>Eukaryota</taxon>
        <taxon>Metazoa</taxon>
        <taxon>Spiralia</taxon>
        <taxon>Gnathifera</taxon>
        <taxon>Rotifera</taxon>
        <taxon>Eurotatoria</taxon>
        <taxon>Bdelloidea</taxon>
        <taxon>Adinetida</taxon>
        <taxon>Adinetidae</taxon>
        <taxon>Adineta</taxon>
    </lineage>
</organism>
<protein>
    <submittedName>
        <fullName evidence="3">Uncharacterized protein</fullName>
    </submittedName>
</protein>
<comment type="caution">
    <text evidence="3">The sequence shown here is derived from an EMBL/GenBank/DDBJ whole genome shotgun (WGS) entry which is preliminary data.</text>
</comment>
<dbReference type="Proteomes" id="UP000663881">
    <property type="component" value="Unassembled WGS sequence"/>
</dbReference>
<proteinExistence type="predicted"/>
<keyword evidence="1" id="KW-1133">Transmembrane helix</keyword>